<gene>
    <name evidence="1" type="ORF">AVDCRST_MAG64-793</name>
</gene>
<dbReference type="AlphaFoldDB" id="A0A6J4NBQ2"/>
<accession>A0A6J4NBQ2</accession>
<protein>
    <submittedName>
        <fullName evidence="1">Uncharacterized protein</fullName>
    </submittedName>
</protein>
<name>A0A6J4NBQ2_9BACT</name>
<organism evidence="1">
    <name type="scientific">uncultured Phycisphaerae bacterium</name>
    <dbReference type="NCBI Taxonomy" id="904963"/>
    <lineage>
        <taxon>Bacteria</taxon>
        <taxon>Pseudomonadati</taxon>
        <taxon>Planctomycetota</taxon>
        <taxon>Phycisphaerae</taxon>
        <taxon>environmental samples</taxon>
    </lineage>
</organism>
<sequence>MTLTLKLAPDLEQRLAEAARRSGMPADAYTLDLLRQHLPPADRRAEAVALLQSWIDDGDEAEQSETGEYLVRALDEDRPSDRKLFPAELKGVTW</sequence>
<dbReference type="EMBL" id="CADCUQ010000194">
    <property type="protein sequence ID" value="CAA9383370.1"/>
    <property type="molecule type" value="Genomic_DNA"/>
</dbReference>
<proteinExistence type="predicted"/>
<reference evidence="1" key="1">
    <citation type="submission" date="2020-02" db="EMBL/GenBank/DDBJ databases">
        <authorList>
            <person name="Meier V. D."/>
        </authorList>
    </citation>
    <scope>NUCLEOTIDE SEQUENCE</scope>
    <source>
        <strain evidence="1">AVDCRST_MAG64</strain>
    </source>
</reference>
<evidence type="ECO:0000313" key="1">
    <source>
        <dbReference type="EMBL" id="CAA9383370.1"/>
    </source>
</evidence>